<dbReference type="Proteomes" id="UP000826802">
    <property type="component" value="Chromosome"/>
</dbReference>
<protein>
    <submittedName>
        <fullName evidence="1">Uncharacterized protein</fullName>
    </submittedName>
</protein>
<sequence length="118" mass="13792">MRFHPLINNYELLQAEFGIIQLGETAALDLSNEDTIWNNIQPRLKSKIRKTMKKNDASDYYFFDDALHDSLFEDLKYNVMFCYVKYEGKIISIAAILLGREILHYHLSGTDQAYHIIS</sequence>
<name>A0AAJ4PAG9_9STAP</name>
<dbReference type="SUPFAM" id="SSF55729">
    <property type="entry name" value="Acyl-CoA N-acyltransferases (Nat)"/>
    <property type="match status" value="1"/>
</dbReference>
<dbReference type="AlphaFoldDB" id="A0AAJ4PAG9"/>
<evidence type="ECO:0000313" key="1">
    <source>
        <dbReference type="EMBL" id="QYA42202.1"/>
    </source>
</evidence>
<organism evidence="1 2">
    <name type="scientific">Macrococcoides bohemicum</name>
    <dbReference type="NCBI Taxonomy" id="1903056"/>
    <lineage>
        <taxon>Bacteria</taxon>
        <taxon>Bacillati</taxon>
        <taxon>Bacillota</taxon>
        <taxon>Bacilli</taxon>
        <taxon>Bacillales</taxon>
        <taxon>Staphylococcaceae</taxon>
        <taxon>Macrococcoides</taxon>
    </lineage>
</organism>
<proteinExistence type="predicted"/>
<reference evidence="1 2" key="1">
    <citation type="submission" date="2021-07" db="EMBL/GenBank/DDBJ databases">
        <title>Prevalence and characterization of methicillin-resistant Macrococcus spp. in food producing animals and meat in Switzerland in 2019.</title>
        <authorList>
            <person name="Keller J.E."/>
            <person name="Schwendener S."/>
            <person name="Neuenschwander J."/>
            <person name="Overesch G."/>
            <person name="Perreten V."/>
        </authorList>
    </citation>
    <scope>NUCLEOTIDE SEQUENCE [LARGE SCALE GENOMIC DNA]</scope>
    <source>
        <strain evidence="1 2">19Msa0936</strain>
    </source>
</reference>
<evidence type="ECO:0000313" key="2">
    <source>
        <dbReference type="Proteomes" id="UP000826802"/>
    </source>
</evidence>
<dbReference type="RefSeq" id="WP_133354164.1">
    <property type="nucleotide sequence ID" value="NZ_CP079981.1"/>
</dbReference>
<gene>
    <name evidence="1" type="ORF">KYI11_11505</name>
</gene>
<accession>A0AAJ4PAG9</accession>
<keyword evidence="2" id="KW-1185">Reference proteome</keyword>
<dbReference type="EMBL" id="CP079981">
    <property type="protein sequence ID" value="QYA42202.1"/>
    <property type="molecule type" value="Genomic_DNA"/>
</dbReference>
<dbReference type="InterPro" id="IPR016181">
    <property type="entry name" value="Acyl_CoA_acyltransferase"/>
</dbReference>